<keyword evidence="1" id="KW-0597">Phosphoprotein</keyword>
<dbReference type="CDD" id="cd00077">
    <property type="entry name" value="HDc"/>
    <property type="match status" value="1"/>
</dbReference>
<keyword evidence="4" id="KW-0808">Transferase</keyword>
<feature type="modified residue" description="4-aspartylphosphate" evidence="1">
    <location>
        <position position="66"/>
    </location>
</feature>
<dbReference type="InterPro" id="IPR001789">
    <property type="entry name" value="Sig_transdc_resp-reg_receiver"/>
</dbReference>
<protein>
    <submittedName>
        <fullName evidence="4">Putative nucleotidyltransferase with HDIG domain</fullName>
    </submittedName>
</protein>
<dbReference type="EMBL" id="QRDW01000006">
    <property type="protein sequence ID" value="RED49105.1"/>
    <property type="molecule type" value="Genomic_DNA"/>
</dbReference>
<dbReference type="Gene3D" id="3.40.50.2300">
    <property type="match status" value="1"/>
</dbReference>
<dbReference type="InterPro" id="IPR003607">
    <property type="entry name" value="HD/PDEase_dom"/>
</dbReference>
<evidence type="ECO:0000259" key="3">
    <source>
        <dbReference type="PROSITE" id="PS51832"/>
    </source>
</evidence>
<dbReference type="PANTHER" id="PTHR43155">
    <property type="entry name" value="CYCLIC DI-GMP PHOSPHODIESTERASE PA4108-RELATED"/>
    <property type="match status" value="1"/>
</dbReference>
<dbReference type="NCBIfam" id="TIGR00277">
    <property type="entry name" value="HDIG"/>
    <property type="match status" value="1"/>
</dbReference>
<name>A0A3D9HI55_9PROT</name>
<sequence>MHDADLTDAMDSPLLLSSLLIASPRQSLFKSVTPALSQDYRVFEIHDGWQALEEINRRHYSGILIDADLPGLSGFNLLKKVESGNRRRTPVIFLHNQEDRERAEACRDEGDCDLLLEAPFHAGDCLTLIWELADLEVERSWKQTLSPLQNKLLKVTKTNLKRIFSEAGAKGAIEPDLAINAGKLVVDGAKTETLGPILDGLKMHHSYTLVHSLKVASLMTIFGVHVGMNQHDLELLAQGGLLHDIGKSQTPQHLLSKPGQLDPDEWGEMQKHVPLSGEILRNTPGIDPCIVNIAEHHHEKMDGSGYPHGLTGAQMDDPSLVACIMDIYSALTDKRSYKRPFTPQESLEIMREMSGHHLEPNCLKKFEDMIRSGAGGEM</sequence>
<dbReference type="InterPro" id="IPR011006">
    <property type="entry name" value="CheY-like_superfamily"/>
</dbReference>
<evidence type="ECO:0000313" key="4">
    <source>
        <dbReference type="EMBL" id="RED49105.1"/>
    </source>
</evidence>
<evidence type="ECO:0000259" key="2">
    <source>
        <dbReference type="PROSITE" id="PS50110"/>
    </source>
</evidence>
<dbReference type="GO" id="GO:0016740">
    <property type="term" value="F:transferase activity"/>
    <property type="evidence" value="ECO:0007669"/>
    <property type="project" value="UniProtKB-KW"/>
</dbReference>
<dbReference type="PROSITE" id="PS50110">
    <property type="entry name" value="RESPONSE_REGULATORY"/>
    <property type="match status" value="1"/>
</dbReference>
<gene>
    <name evidence="4" type="ORF">DFP90_10682</name>
</gene>
<accession>A0A3D9HI55</accession>
<organism evidence="4 5">
    <name type="scientific">Aestuariispira insulae</name>
    <dbReference type="NCBI Taxonomy" id="1461337"/>
    <lineage>
        <taxon>Bacteria</taxon>
        <taxon>Pseudomonadati</taxon>
        <taxon>Pseudomonadota</taxon>
        <taxon>Alphaproteobacteria</taxon>
        <taxon>Rhodospirillales</taxon>
        <taxon>Kiloniellaceae</taxon>
        <taxon>Aestuariispira</taxon>
    </lineage>
</organism>
<comment type="caution">
    <text evidence="4">The sequence shown here is derived from an EMBL/GenBank/DDBJ whole genome shotgun (WGS) entry which is preliminary data.</text>
</comment>
<dbReference type="Pfam" id="PF13487">
    <property type="entry name" value="HD_5"/>
    <property type="match status" value="1"/>
</dbReference>
<dbReference type="InterPro" id="IPR006675">
    <property type="entry name" value="HDIG_dom"/>
</dbReference>
<proteinExistence type="predicted"/>
<evidence type="ECO:0000256" key="1">
    <source>
        <dbReference type="PROSITE-ProRule" id="PRU00169"/>
    </source>
</evidence>
<dbReference type="AlphaFoldDB" id="A0A3D9HI55"/>
<dbReference type="Gene3D" id="1.10.3210.10">
    <property type="entry name" value="Hypothetical protein af1432"/>
    <property type="match status" value="1"/>
</dbReference>
<dbReference type="RefSeq" id="WP_181905379.1">
    <property type="nucleotide sequence ID" value="NZ_QRDW01000006.1"/>
</dbReference>
<dbReference type="SUPFAM" id="SSF52172">
    <property type="entry name" value="CheY-like"/>
    <property type="match status" value="1"/>
</dbReference>
<dbReference type="Pfam" id="PF00072">
    <property type="entry name" value="Response_reg"/>
    <property type="match status" value="1"/>
</dbReference>
<keyword evidence="5" id="KW-1185">Reference proteome</keyword>
<evidence type="ECO:0000313" key="5">
    <source>
        <dbReference type="Proteomes" id="UP000256845"/>
    </source>
</evidence>
<dbReference type="PROSITE" id="PS51832">
    <property type="entry name" value="HD_GYP"/>
    <property type="match status" value="1"/>
</dbReference>
<dbReference type="PANTHER" id="PTHR43155:SF2">
    <property type="entry name" value="CYCLIC DI-GMP PHOSPHODIESTERASE PA4108"/>
    <property type="match status" value="1"/>
</dbReference>
<reference evidence="4 5" key="1">
    <citation type="submission" date="2018-07" db="EMBL/GenBank/DDBJ databases">
        <title>Genomic Encyclopedia of Type Strains, Phase III (KMG-III): the genomes of soil and plant-associated and newly described type strains.</title>
        <authorList>
            <person name="Whitman W."/>
        </authorList>
    </citation>
    <scope>NUCLEOTIDE SEQUENCE [LARGE SCALE GENOMIC DNA]</scope>
    <source>
        <strain evidence="4 5">CECT 8488</strain>
    </source>
</reference>
<dbReference type="SUPFAM" id="SSF109604">
    <property type="entry name" value="HD-domain/PDEase-like"/>
    <property type="match status" value="1"/>
</dbReference>
<dbReference type="InterPro" id="IPR037522">
    <property type="entry name" value="HD_GYP_dom"/>
</dbReference>
<dbReference type="Proteomes" id="UP000256845">
    <property type="component" value="Unassembled WGS sequence"/>
</dbReference>
<dbReference type="CDD" id="cd00156">
    <property type="entry name" value="REC"/>
    <property type="match status" value="1"/>
</dbReference>
<dbReference type="GO" id="GO:0000160">
    <property type="term" value="P:phosphorelay signal transduction system"/>
    <property type="evidence" value="ECO:0007669"/>
    <property type="project" value="InterPro"/>
</dbReference>
<feature type="domain" description="HD-GYP" evidence="3">
    <location>
        <begin position="186"/>
        <end position="378"/>
    </location>
</feature>
<dbReference type="GO" id="GO:0008081">
    <property type="term" value="F:phosphoric diester hydrolase activity"/>
    <property type="evidence" value="ECO:0007669"/>
    <property type="project" value="UniProtKB-ARBA"/>
</dbReference>
<dbReference type="SMART" id="SM00471">
    <property type="entry name" value="HDc"/>
    <property type="match status" value="1"/>
</dbReference>
<feature type="domain" description="Response regulatory" evidence="2">
    <location>
        <begin position="18"/>
        <end position="133"/>
    </location>
</feature>